<sequence>MKKPESPCARCTERTLRCHGRCERYMAFQQQNRAYNRLVAANTGQENRVKYSKSRLNRMYK</sequence>
<keyword evidence="2" id="KW-1185">Reference proteome</keyword>
<organism evidence="1 2">
    <name type="scientific">Emergencia timonensis</name>
    <dbReference type="NCBI Taxonomy" id="1776384"/>
    <lineage>
        <taxon>Bacteria</taxon>
        <taxon>Bacillati</taxon>
        <taxon>Bacillota</taxon>
        <taxon>Clostridia</taxon>
        <taxon>Peptostreptococcales</taxon>
        <taxon>Anaerovoracaceae</taxon>
        <taxon>Emergencia</taxon>
    </lineage>
</organism>
<evidence type="ECO:0000313" key="2">
    <source>
        <dbReference type="Proteomes" id="UP000284841"/>
    </source>
</evidence>
<dbReference type="EMBL" id="QRMS01000003">
    <property type="protein sequence ID" value="RHJ87375.1"/>
    <property type="molecule type" value="Genomic_DNA"/>
</dbReference>
<dbReference type="OrthoDB" id="9874761at2"/>
<reference evidence="1 2" key="1">
    <citation type="submission" date="2018-08" db="EMBL/GenBank/DDBJ databases">
        <title>A genome reference for cultivated species of the human gut microbiota.</title>
        <authorList>
            <person name="Zou Y."/>
            <person name="Xue W."/>
            <person name="Luo G."/>
        </authorList>
    </citation>
    <scope>NUCLEOTIDE SEQUENCE [LARGE SCALE GENOMIC DNA]</scope>
    <source>
        <strain evidence="1 2">AM07-24</strain>
    </source>
</reference>
<accession>A0A415E163</accession>
<dbReference type="RefSeq" id="WP_067534375.1">
    <property type="nucleotide sequence ID" value="NZ_AP025567.1"/>
</dbReference>
<dbReference type="Proteomes" id="UP000284841">
    <property type="component" value="Unassembled WGS sequence"/>
</dbReference>
<protein>
    <submittedName>
        <fullName evidence="1">Uncharacterized protein</fullName>
    </submittedName>
</protein>
<gene>
    <name evidence="1" type="ORF">DW099_11805</name>
</gene>
<proteinExistence type="predicted"/>
<name>A0A415E163_9FIRM</name>
<dbReference type="STRING" id="1776384.GCA_900086585_00929"/>
<dbReference type="GeneID" id="83003322"/>
<dbReference type="AlphaFoldDB" id="A0A415E163"/>
<evidence type="ECO:0000313" key="1">
    <source>
        <dbReference type="EMBL" id="RHJ87375.1"/>
    </source>
</evidence>
<comment type="caution">
    <text evidence="1">The sequence shown here is derived from an EMBL/GenBank/DDBJ whole genome shotgun (WGS) entry which is preliminary data.</text>
</comment>